<reference evidence="2" key="1">
    <citation type="submission" date="2019-11" db="EMBL/GenBank/DDBJ databases">
        <title>Characterization of Clostridium perfringens isolates from swine manure treated agricultural soils.</title>
        <authorList>
            <person name="Wushke S.T."/>
        </authorList>
    </citation>
    <scope>NUCLEOTIDE SEQUENCE</scope>
    <source>
        <strain evidence="2">X62</strain>
    </source>
</reference>
<feature type="non-terminal residue" evidence="2">
    <location>
        <position position="52"/>
    </location>
</feature>
<protein>
    <submittedName>
        <fullName evidence="2">16S rRNA methyltransferase</fullName>
    </submittedName>
</protein>
<sequence length="52" mass="6036">MHKFFTPKENFIDKQAKILGDDVKHLYKVLRLNEGDKIVLNNCTGEEFLATI</sequence>
<dbReference type="EMBL" id="WNUR01001112">
    <property type="protein sequence ID" value="MDZ7543369.1"/>
    <property type="molecule type" value="Genomic_DNA"/>
</dbReference>
<organism evidence="2 3">
    <name type="scientific">Clostridium perfringens</name>
    <dbReference type="NCBI Taxonomy" id="1502"/>
    <lineage>
        <taxon>Bacteria</taxon>
        <taxon>Bacillati</taxon>
        <taxon>Bacillota</taxon>
        <taxon>Clostridia</taxon>
        <taxon>Eubacteriales</taxon>
        <taxon>Clostridiaceae</taxon>
        <taxon>Clostridium</taxon>
    </lineage>
</organism>
<dbReference type="SUPFAM" id="SSF88697">
    <property type="entry name" value="PUA domain-like"/>
    <property type="match status" value="1"/>
</dbReference>
<dbReference type="Proteomes" id="UP001288944">
    <property type="component" value="Unassembled WGS sequence"/>
</dbReference>
<dbReference type="InterPro" id="IPR015947">
    <property type="entry name" value="PUA-like_sf"/>
</dbReference>
<accession>A0AAW9KLK4</accession>
<gene>
    <name evidence="2" type="ORF">GNF83_19765</name>
</gene>
<feature type="domain" description="Ribosomal RNA small subunit methyltransferase E PUA-like" evidence="1">
    <location>
        <begin position="20"/>
        <end position="52"/>
    </location>
</feature>
<dbReference type="GO" id="GO:0008168">
    <property type="term" value="F:methyltransferase activity"/>
    <property type="evidence" value="ECO:0007669"/>
    <property type="project" value="UniProtKB-KW"/>
</dbReference>
<dbReference type="InterPro" id="IPR046887">
    <property type="entry name" value="RsmE_PUA-like"/>
</dbReference>
<comment type="caution">
    <text evidence="2">The sequence shown here is derived from an EMBL/GenBank/DDBJ whole genome shotgun (WGS) entry which is preliminary data.</text>
</comment>
<evidence type="ECO:0000259" key="1">
    <source>
        <dbReference type="Pfam" id="PF20260"/>
    </source>
</evidence>
<dbReference type="Gene3D" id="2.40.240.20">
    <property type="entry name" value="Hypothetical PUA domain-like, domain 1"/>
    <property type="match status" value="1"/>
</dbReference>
<keyword evidence="2" id="KW-0808">Transferase</keyword>
<dbReference type="AlphaFoldDB" id="A0AAW9KLK4"/>
<evidence type="ECO:0000313" key="2">
    <source>
        <dbReference type="EMBL" id="MDZ7543369.1"/>
    </source>
</evidence>
<evidence type="ECO:0000313" key="3">
    <source>
        <dbReference type="Proteomes" id="UP001288944"/>
    </source>
</evidence>
<dbReference type="GO" id="GO:0032259">
    <property type="term" value="P:methylation"/>
    <property type="evidence" value="ECO:0007669"/>
    <property type="project" value="UniProtKB-KW"/>
</dbReference>
<name>A0AAW9KLK4_CLOPF</name>
<proteinExistence type="predicted"/>
<keyword evidence="2" id="KW-0489">Methyltransferase</keyword>
<dbReference type="Pfam" id="PF20260">
    <property type="entry name" value="PUA_4"/>
    <property type="match status" value="1"/>
</dbReference>